<dbReference type="AlphaFoldDB" id="A0A395XH08"/>
<sequence length="316" mass="34674">MKGTIVMSKNTQVETGVAVLEHGFALLEPRAWATKKKEGEEAAKADAPKFSAGVDFDKKTQADQIKKLLAAQEAAVEVLREKGEWDDDLPGKFPLYDADTKKVQASATDKRKVILSEKKPQLAGRYVLSTKSKEDKRPDVRYLALKRGANGAMIPVAMPMPLLEPGMTDEQVNEVKAIWNKHVYPGQNVNLGVTFRAWTMPDSQGVQARLDSVTIVGGGKRLDTVPFESHFGEEKLDEMMEWLNANTNFQLPTVEDGGADATVDMQTGEVSGPDDTAAPVEFGVQLGEPSKKTHRRKTEPKQGDEFSDGFGDDMPL</sequence>
<dbReference type="EMBL" id="QRZV01000004">
    <property type="protein sequence ID" value="RGW08663.1"/>
    <property type="molecule type" value="Genomic_DNA"/>
</dbReference>
<dbReference type="RefSeq" id="WP_118239536.1">
    <property type="nucleotide sequence ID" value="NZ_QRZV01000004.1"/>
</dbReference>
<name>A0A395XH08_9BIFI</name>
<organism evidence="2 3">
    <name type="scientific">Bifidobacterium pseudolongum</name>
    <dbReference type="NCBI Taxonomy" id="1694"/>
    <lineage>
        <taxon>Bacteria</taxon>
        <taxon>Bacillati</taxon>
        <taxon>Actinomycetota</taxon>
        <taxon>Actinomycetes</taxon>
        <taxon>Bifidobacteriales</taxon>
        <taxon>Bifidobacteriaceae</taxon>
        <taxon>Bifidobacterium</taxon>
    </lineage>
</organism>
<dbReference type="InterPro" id="IPR012340">
    <property type="entry name" value="NA-bd_OB-fold"/>
</dbReference>
<evidence type="ECO:0000313" key="3">
    <source>
        <dbReference type="Proteomes" id="UP000265970"/>
    </source>
</evidence>
<evidence type="ECO:0000313" key="2">
    <source>
        <dbReference type="EMBL" id="RGW08663.1"/>
    </source>
</evidence>
<proteinExistence type="predicted"/>
<gene>
    <name evidence="2" type="ORF">DWV92_07435</name>
</gene>
<protein>
    <submittedName>
        <fullName evidence="2">DUF2815 family protein</fullName>
    </submittedName>
</protein>
<dbReference type="Gene3D" id="2.40.50.140">
    <property type="entry name" value="Nucleic acid-binding proteins"/>
    <property type="match status" value="1"/>
</dbReference>
<evidence type="ECO:0000256" key="1">
    <source>
        <dbReference type="SAM" id="MobiDB-lite"/>
    </source>
</evidence>
<accession>A0A395XH08</accession>
<comment type="caution">
    <text evidence="2">The sequence shown here is derived from an EMBL/GenBank/DDBJ whole genome shotgun (WGS) entry which is preliminary data.</text>
</comment>
<dbReference type="Proteomes" id="UP000265970">
    <property type="component" value="Unassembled WGS sequence"/>
</dbReference>
<reference evidence="2 3" key="1">
    <citation type="submission" date="2018-08" db="EMBL/GenBank/DDBJ databases">
        <title>A genome reference for cultivated species of the human gut microbiota.</title>
        <authorList>
            <person name="Zou Y."/>
            <person name="Xue W."/>
            <person name="Luo G."/>
        </authorList>
    </citation>
    <scope>NUCLEOTIDE SEQUENCE [LARGE SCALE GENOMIC DNA]</scope>
    <source>
        <strain evidence="2 3">AF13-3LB</strain>
    </source>
</reference>
<feature type="region of interest" description="Disordered" evidence="1">
    <location>
        <begin position="270"/>
        <end position="316"/>
    </location>
</feature>
<feature type="compositionally biased region" description="Acidic residues" evidence="1">
    <location>
        <begin position="305"/>
        <end position="316"/>
    </location>
</feature>